<name>A0A1G5AX90_9BACL</name>
<organism evidence="2 3">
    <name type="scientific">Paenibacillus polysaccharolyticus</name>
    <dbReference type="NCBI Taxonomy" id="582692"/>
    <lineage>
        <taxon>Bacteria</taxon>
        <taxon>Bacillati</taxon>
        <taxon>Bacillota</taxon>
        <taxon>Bacilli</taxon>
        <taxon>Bacillales</taxon>
        <taxon>Paenibacillaceae</taxon>
        <taxon>Paenibacillus</taxon>
    </lineage>
</organism>
<dbReference type="AlphaFoldDB" id="A0A1G5AX90"/>
<sequence length="39" mass="4090">MSDFDGNGFAELLIVVILVVLFVFGSSDIDSLTDAPSQG</sequence>
<keyword evidence="3" id="KW-1185">Reference proteome</keyword>
<evidence type="ECO:0000313" key="3">
    <source>
        <dbReference type="Proteomes" id="UP000198538"/>
    </source>
</evidence>
<keyword evidence="1" id="KW-0472">Membrane</keyword>
<evidence type="ECO:0000313" key="2">
    <source>
        <dbReference type="EMBL" id="SCX82454.1"/>
    </source>
</evidence>
<dbReference type="EMBL" id="FMVM01000001">
    <property type="protein sequence ID" value="SCX82454.1"/>
    <property type="molecule type" value="Genomic_DNA"/>
</dbReference>
<keyword evidence="1" id="KW-1133">Transmembrane helix</keyword>
<evidence type="ECO:0000256" key="1">
    <source>
        <dbReference type="SAM" id="Phobius"/>
    </source>
</evidence>
<feature type="transmembrane region" description="Helical" evidence="1">
    <location>
        <begin position="6"/>
        <end position="24"/>
    </location>
</feature>
<dbReference type="STRING" id="582692.SAMN05720606_101140"/>
<proteinExistence type="predicted"/>
<accession>A0A1G5AX90</accession>
<keyword evidence="1" id="KW-0812">Transmembrane</keyword>
<reference evidence="3" key="1">
    <citation type="submission" date="2016-10" db="EMBL/GenBank/DDBJ databases">
        <authorList>
            <person name="Varghese N."/>
            <person name="Submissions S."/>
        </authorList>
    </citation>
    <scope>NUCLEOTIDE SEQUENCE [LARGE SCALE GENOMIC DNA]</scope>
    <source>
        <strain evidence="3">BL9</strain>
    </source>
</reference>
<protein>
    <submittedName>
        <fullName evidence="2">Uncharacterized protein</fullName>
    </submittedName>
</protein>
<gene>
    <name evidence="2" type="ORF">SAMN05720606_101140</name>
</gene>
<dbReference type="Proteomes" id="UP000198538">
    <property type="component" value="Unassembled WGS sequence"/>
</dbReference>